<keyword evidence="13" id="KW-1185">Reference proteome</keyword>
<dbReference type="InterPro" id="IPR003656">
    <property type="entry name" value="Znf_BED"/>
</dbReference>
<dbReference type="GO" id="GO:0008270">
    <property type="term" value="F:zinc ion binding"/>
    <property type="evidence" value="ECO:0007669"/>
    <property type="project" value="UniProtKB-KW"/>
</dbReference>
<name>A0A2Z6RXS1_9GLOM</name>
<evidence type="ECO:0000256" key="3">
    <source>
        <dbReference type="ARBA" id="ARBA00022771"/>
    </source>
</evidence>
<keyword evidence="4" id="KW-0862">Zinc</keyword>
<dbReference type="GO" id="GO:0003677">
    <property type="term" value="F:DNA binding"/>
    <property type="evidence" value="ECO:0007669"/>
    <property type="project" value="UniProtKB-KW"/>
</dbReference>
<dbReference type="InterPro" id="IPR007021">
    <property type="entry name" value="DUF659"/>
</dbReference>
<evidence type="ECO:0000256" key="4">
    <source>
        <dbReference type="ARBA" id="ARBA00022833"/>
    </source>
</evidence>
<proteinExistence type="predicted"/>
<keyword evidence="6" id="KW-0238">DNA-binding</keyword>
<dbReference type="GO" id="GO:0005634">
    <property type="term" value="C:nucleus"/>
    <property type="evidence" value="ECO:0007669"/>
    <property type="project" value="UniProtKB-SubCell"/>
</dbReference>
<feature type="region of interest" description="Disordered" evidence="10">
    <location>
        <begin position="56"/>
        <end position="77"/>
    </location>
</feature>
<dbReference type="InterPro" id="IPR008906">
    <property type="entry name" value="HATC_C_dom"/>
</dbReference>
<evidence type="ECO:0000313" key="13">
    <source>
        <dbReference type="Proteomes" id="UP000247702"/>
    </source>
</evidence>
<dbReference type="Pfam" id="PF05699">
    <property type="entry name" value="Dimer_Tnp_hAT"/>
    <property type="match status" value="1"/>
</dbReference>
<reference evidence="12 13" key="1">
    <citation type="submission" date="2017-11" db="EMBL/GenBank/DDBJ databases">
        <title>The genome of Rhizophagus clarus HR1 reveals common genetic basis of auxotrophy among arbuscular mycorrhizal fungi.</title>
        <authorList>
            <person name="Kobayashi Y."/>
        </authorList>
    </citation>
    <scope>NUCLEOTIDE SEQUENCE [LARGE SCALE GENOMIC DNA]</scope>
    <source>
        <strain evidence="12 13">HR1</strain>
    </source>
</reference>
<keyword evidence="8" id="KW-0539">Nucleus</keyword>
<gene>
    <name evidence="12" type="ORF">RclHR1_06390003</name>
</gene>
<evidence type="ECO:0000256" key="10">
    <source>
        <dbReference type="SAM" id="MobiDB-lite"/>
    </source>
</evidence>
<accession>A0A2Z6RXS1</accession>
<evidence type="ECO:0000256" key="8">
    <source>
        <dbReference type="ARBA" id="ARBA00023242"/>
    </source>
</evidence>
<dbReference type="Proteomes" id="UP000247702">
    <property type="component" value="Unassembled WGS sequence"/>
</dbReference>
<feature type="compositionally biased region" description="Low complexity" evidence="10">
    <location>
        <begin position="612"/>
        <end position="623"/>
    </location>
</feature>
<comment type="caution">
    <text evidence="12">The sequence shown here is derived from an EMBL/GenBank/DDBJ whole genome shotgun (WGS) entry which is preliminary data.</text>
</comment>
<keyword evidence="5" id="KW-0805">Transcription regulation</keyword>
<dbReference type="InterPro" id="IPR012337">
    <property type="entry name" value="RNaseH-like_sf"/>
</dbReference>
<feature type="compositionally biased region" description="Polar residues" evidence="10">
    <location>
        <begin position="65"/>
        <end position="77"/>
    </location>
</feature>
<evidence type="ECO:0000256" key="9">
    <source>
        <dbReference type="PROSITE-ProRule" id="PRU00027"/>
    </source>
</evidence>
<dbReference type="PANTHER" id="PTHR46481">
    <property type="entry name" value="ZINC FINGER BED DOMAIN-CONTAINING PROTEIN 4"/>
    <property type="match status" value="1"/>
</dbReference>
<dbReference type="SUPFAM" id="SSF53098">
    <property type="entry name" value="Ribonuclease H-like"/>
    <property type="match status" value="1"/>
</dbReference>
<evidence type="ECO:0000256" key="2">
    <source>
        <dbReference type="ARBA" id="ARBA00022723"/>
    </source>
</evidence>
<comment type="subcellular location">
    <subcellularLocation>
        <location evidence="1">Nucleus</location>
    </subcellularLocation>
</comment>
<keyword evidence="7" id="KW-0804">Transcription</keyword>
<organism evidence="12 13">
    <name type="scientific">Rhizophagus clarus</name>
    <dbReference type="NCBI Taxonomy" id="94130"/>
    <lineage>
        <taxon>Eukaryota</taxon>
        <taxon>Fungi</taxon>
        <taxon>Fungi incertae sedis</taxon>
        <taxon>Mucoromycota</taxon>
        <taxon>Glomeromycotina</taxon>
        <taxon>Glomeromycetes</taxon>
        <taxon>Glomerales</taxon>
        <taxon>Glomeraceae</taxon>
        <taxon>Rhizophagus</taxon>
    </lineage>
</organism>
<sequence>MTKKRGPVWKHWTVITQNQVENNRNNSHPPVQCNYCTKIFDRAVPSRMQIHLDKECPGAPDNAKSKQNVGSQNSIPETTQFHPNIALNSILTDTPNRPVKRIKTQKIESFVDRMSEEEQEDLEFQLAQALYSAGVPFSFVDNPLVIQFFQHLRPAFKLPNRKKLADDLLDDVYDEVKAQADEQISKAKSLCMVSDGWSNINRDSVQNFIVCTPKPIFFDATFSGEESHTGEWIANQIIQQMEIIGTHKFSSVITDTASVMKAAWKRIEEKYSHIVCLGCNSHIINLLIGDILKIDEIKDMVNNGKIIVNYFKSHIQAAAKLKRIQIENYNKEIALVLPTLTRWGTHLSCFQSLLKSKIALEQVLMDPEIRQKINREVRNNVLSEEFWEMADLITKILEPMVVILKLFESDTSTLSTVYSHFNKLINKISELSCEFSEYIQQLIHKRWEYSYHPVMMAAYMLDPRFLEESEDADIEAIGYAEFTEFTNRRFGQEESVKLFAELVVFRQKNSPYDNETIWLSSSVLSPSIWWQSWPKSELQQLAIKILSIPTSSAAAERNFSTFGFIHNKIRNRLQNDRVKKLVFIYGNLWMHKRGLKLKKNKFIHDQRKIDNNDNGNDIGNNSNDHVDNDNDSDDDRFIGLELNITDIVADE</sequence>
<keyword evidence="3 9" id="KW-0863">Zinc-finger</keyword>
<evidence type="ECO:0000256" key="7">
    <source>
        <dbReference type="ARBA" id="ARBA00023163"/>
    </source>
</evidence>
<dbReference type="Pfam" id="PF04937">
    <property type="entry name" value="DUF659"/>
    <property type="match status" value="1"/>
</dbReference>
<feature type="domain" description="BED-type" evidence="11">
    <location>
        <begin position="3"/>
        <end position="63"/>
    </location>
</feature>
<dbReference type="PANTHER" id="PTHR46481:SF10">
    <property type="entry name" value="ZINC FINGER BED DOMAIN-CONTAINING PROTEIN 39"/>
    <property type="match status" value="1"/>
</dbReference>
<keyword evidence="2" id="KW-0479">Metal-binding</keyword>
<evidence type="ECO:0000256" key="5">
    <source>
        <dbReference type="ARBA" id="ARBA00023015"/>
    </source>
</evidence>
<evidence type="ECO:0000256" key="1">
    <source>
        <dbReference type="ARBA" id="ARBA00004123"/>
    </source>
</evidence>
<evidence type="ECO:0000256" key="6">
    <source>
        <dbReference type="ARBA" id="ARBA00023125"/>
    </source>
</evidence>
<dbReference type="AlphaFoldDB" id="A0A2Z6RXS1"/>
<feature type="region of interest" description="Disordered" evidence="10">
    <location>
        <begin position="608"/>
        <end position="632"/>
    </location>
</feature>
<evidence type="ECO:0000259" key="11">
    <source>
        <dbReference type="PROSITE" id="PS50808"/>
    </source>
</evidence>
<dbReference type="PROSITE" id="PS50808">
    <property type="entry name" value="ZF_BED"/>
    <property type="match status" value="1"/>
</dbReference>
<dbReference type="GO" id="GO:0046983">
    <property type="term" value="F:protein dimerization activity"/>
    <property type="evidence" value="ECO:0007669"/>
    <property type="project" value="InterPro"/>
</dbReference>
<protein>
    <recommendedName>
        <fullName evidence="11">BED-type domain-containing protein</fullName>
    </recommendedName>
</protein>
<dbReference type="EMBL" id="BEXD01004025">
    <property type="protein sequence ID" value="GBC05703.1"/>
    <property type="molecule type" value="Genomic_DNA"/>
</dbReference>
<dbReference type="InterPro" id="IPR052035">
    <property type="entry name" value="ZnF_BED_domain_contain"/>
</dbReference>
<evidence type="ECO:0000313" key="12">
    <source>
        <dbReference type="EMBL" id="GBC05703.1"/>
    </source>
</evidence>